<feature type="chain" id="PRO_5046218879" evidence="1">
    <location>
        <begin position="22"/>
        <end position="75"/>
    </location>
</feature>
<comment type="caution">
    <text evidence="2">The sequence shown here is derived from an EMBL/GenBank/DDBJ whole genome shotgun (WGS) entry which is preliminary data.</text>
</comment>
<dbReference type="EMBL" id="CAWYQH010000152">
    <property type="protein sequence ID" value="CAK8695860.1"/>
    <property type="molecule type" value="Genomic_DNA"/>
</dbReference>
<keyword evidence="1" id="KW-0732">Signal</keyword>
<evidence type="ECO:0000313" key="2">
    <source>
        <dbReference type="EMBL" id="CAK8695860.1"/>
    </source>
</evidence>
<accession>A0ABP0GWD8</accession>
<sequence>MNKLLFFVGLLLLLSFTEVSSFNNGGLRGKVLHGYDLKERIKTEISNELTDTQDRARRNVAEESDGYECPRCVMR</sequence>
<proteinExistence type="predicted"/>
<dbReference type="Proteomes" id="UP001642483">
    <property type="component" value="Unassembled WGS sequence"/>
</dbReference>
<evidence type="ECO:0000313" key="3">
    <source>
        <dbReference type="Proteomes" id="UP001642483"/>
    </source>
</evidence>
<feature type="signal peptide" evidence="1">
    <location>
        <begin position="1"/>
        <end position="21"/>
    </location>
</feature>
<evidence type="ECO:0000256" key="1">
    <source>
        <dbReference type="SAM" id="SignalP"/>
    </source>
</evidence>
<organism evidence="2 3">
    <name type="scientific">Clavelina lepadiformis</name>
    <name type="common">Light-bulb sea squirt</name>
    <name type="synonym">Ascidia lepadiformis</name>
    <dbReference type="NCBI Taxonomy" id="159417"/>
    <lineage>
        <taxon>Eukaryota</taxon>
        <taxon>Metazoa</taxon>
        <taxon>Chordata</taxon>
        <taxon>Tunicata</taxon>
        <taxon>Ascidiacea</taxon>
        <taxon>Aplousobranchia</taxon>
        <taxon>Clavelinidae</taxon>
        <taxon>Clavelina</taxon>
    </lineage>
</organism>
<name>A0ABP0GWD8_CLALP</name>
<reference evidence="2 3" key="1">
    <citation type="submission" date="2024-02" db="EMBL/GenBank/DDBJ databases">
        <authorList>
            <person name="Daric V."/>
            <person name="Darras S."/>
        </authorList>
    </citation>
    <scope>NUCLEOTIDE SEQUENCE [LARGE SCALE GENOMIC DNA]</scope>
</reference>
<gene>
    <name evidence="2" type="ORF">CVLEPA_LOCUS29075</name>
</gene>
<keyword evidence="3" id="KW-1185">Reference proteome</keyword>
<protein>
    <submittedName>
        <fullName evidence="2">Uncharacterized protein</fullName>
    </submittedName>
</protein>